<reference evidence="2" key="1">
    <citation type="submission" date="2018-05" db="EMBL/GenBank/DDBJ databases">
        <authorList>
            <person name="Lanie J.A."/>
            <person name="Ng W.-L."/>
            <person name="Kazmierczak K.M."/>
            <person name="Andrzejewski T.M."/>
            <person name="Davidsen T.M."/>
            <person name="Wayne K.J."/>
            <person name="Tettelin H."/>
            <person name="Glass J.I."/>
            <person name="Rusch D."/>
            <person name="Podicherti R."/>
            <person name="Tsui H.-C.T."/>
            <person name="Winkler M.E."/>
        </authorList>
    </citation>
    <scope>NUCLEOTIDE SEQUENCE</scope>
</reference>
<sequence>PVALVLQPHPQYGGTMNNRIVYETYNSFYKNKFSVIRINFRGVEKSDGIFDNGQGELSDAAAALDWIEKENPGYNQCWVSGFSFGALICMQLIMRRPEVNKFIAISPQPNVYDFTFLAPCPISGLITFGKNDELVQIDSILNLKKRLSVQKNIDVKFEPTDNANHFFKNKEKELSTIIDRYITDKITIV</sequence>
<dbReference type="AlphaFoldDB" id="A0A382K2L5"/>
<name>A0A382K2L5_9ZZZZ</name>
<dbReference type="PANTHER" id="PTHR42103:SF2">
    <property type="entry name" value="AB HYDROLASE-1 DOMAIN-CONTAINING PROTEIN"/>
    <property type="match status" value="1"/>
</dbReference>
<organism evidence="2">
    <name type="scientific">marine metagenome</name>
    <dbReference type="NCBI Taxonomy" id="408172"/>
    <lineage>
        <taxon>unclassified sequences</taxon>
        <taxon>metagenomes</taxon>
        <taxon>ecological metagenomes</taxon>
    </lineage>
</organism>
<dbReference type="Pfam" id="PF00561">
    <property type="entry name" value="Abhydrolase_1"/>
    <property type="match status" value="1"/>
</dbReference>
<feature type="domain" description="AB hydrolase-1" evidence="1">
    <location>
        <begin position="19"/>
        <end position="111"/>
    </location>
</feature>
<evidence type="ECO:0000259" key="1">
    <source>
        <dbReference type="Pfam" id="PF00561"/>
    </source>
</evidence>
<evidence type="ECO:0000313" key="2">
    <source>
        <dbReference type="EMBL" id="SVC18065.1"/>
    </source>
</evidence>
<feature type="non-terminal residue" evidence="2">
    <location>
        <position position="1"/>
    </location>
</feature>
<proteinExistence type="predicted"/>
<accession>A0A382K2L5</accession>
<dbReference type="InterPro" id="IPR000073">
    <property type="entry name" value="AB_hydrolase_1"/>
</dbReference>
<dbReference type="EMBL" id="UINC01077702">
    <property type="protein sequence ID" value="SVC18065.1"/>
    <property type="molecule type" value="Genomic_DNA"/>
</dbReference>
<dbReference type="PANTHER" id="PTHR42103">
    <property type="entry name" value="ALPHA/BETA-HYDROLASES SUPERFAMILY PROTEIN"/>
    <property type="match status" value="1"/>
</dbReference>
<gene>
    <name evidence="2" type="ORF">METZ01_LOCUS270919</name>
</gene>
<protein>
    <recommendedName>
        <fullName evidence="1">AB hydrolase-1 domain-containing protein</fullName>
    </recommendedName>
</protein>
<dbReference type="Gene3D" id="3.40.50.1820">
    <property type="entry name" value="alpha/beta hydrolase"/>
    <property type="match status" value="1"/>
</dbReference>
<dbReference type="InterPro" id="IPR029058">
    <property type="entry name" value="AB_hydrolase_fold"/>
</dbReference>
<dbReference type="SUPFAM" id="SSF53474">
    <property type="entry name" value="alpha/beta-Hydrolases"/>
    <property type="match status" value="1"/>
</dbReference>